<comment type="caution">
    <text evidence="1">The sequence shown here is derived from an EMBL/GenBank/DDBJ whole genome shotgun (WGS) entry which is preliminary data.</text>
</comment>
<proteinExistence type="predicted"/>
<protein>
    <submittedName>
        <fullName evidence="1">Uncharacterized protein</fullName>
    </submittedName>
</protein>
<keyword evidence="2" id="KW-1185">Reference proteome</keyword>
<name>A0A4R3YSY5_9GAMM</name>
<dbReference type="Proteomes" id="UP000295719">
    <property type="component" value="Unassembled WGS sequence"/>
</dbReference>
<dbReference type="AlphaFoldDB" id="A0A4R3YSY5"/>
<reference evidence="1 2" key="1">
    <citation type="submission" date="2019-03" db="EMBL/GenBank/DDBJ databases">
        <title>Genomic Encyclopedia of Type Strains, Phase IV (KMG-IV): sequencing the most valuable type-strain genomes for metagenomic binning, comparative biology and taxonomic classification.</title>
        <authorList>
            <person name="Goeker M."/>
        </authorList>
    </citation>
    <scope>NUCLEOTIDE SEQUENCE [LARGE SCALE GENOMIC DNA]</scope>
    <source>
        <strain evidence="1 2">DSM 19580</strain>
    </source>
</reference>
<dbReference type="RefSeq" id="WP_131865698.1">
    <property type="nucleotide sequence ID" value="NZ_SMCR01000005.1"/>
</dbReference>
<dbReference type="EMBL" id="SMCR01000005">
    <property type="protein sequence ID" value="TCV95600.1"/>
    <property type="molecule type" value="Genomic_DNA"/>
</dbReference>
<evidence type="ECO:0000313" key="1">
    <source>
        <dbReference type="EMBL" id="TCV95600.1"/>
    </source>
</evidence>
<evidence type="ECO:0000313" key="2">
    <source>
        <dbReference type="Proteomes" id="UP000295719"/>
    </source>
</evidence>
<gene>
    <name evidence="1" type="ORF">EDC52_105203</name>
</gene>
<sequence length="60" mass="6826">MNIETQAELKKELERVLAAYNTLAKFSCCVSRGHDAENFLNIIIRIQEKTKPTTLMDAVD</sequence>
<accession>A0A4R3YSY5</accession>
<organism evidence="1 2">
    <name type="scientific">Biostraticola tofi</name>
    <dbReference type="NCBI Taxonomy" id="466109"/>
    <lineage>
        <taxon>Bacteria</taxon>
        <taxon>Pseudomonadati</taxon>
        <taxon>Pseudomonadota</taxon>
        <taxon>Gammaproteobacteria</taxon>
        <taxon>Enterobacterales</taxon>
        <taxon>Bruguierivoracaceae</taxon>
        <taxon>Biostraticola</taxon>
    </lineage>
</organism>